<dbReference type="SUPFAM" id="SSF52096">
    <property type="entry name" value="ClpP/crotonase"/>
    <property type="match status" value="1"/>
</dbReference>
<dbReference type="GO" id="GO:0003824">
    <property type="term" value="F:catalytic activity"/>
    <property type="evidence" value="ECO:0007669"/>
    <property type="project" value="UniProtKB-ARBA"/>
</dbReference>
<dbReference type="PANTHER" id="PTHR11941:SF54">
    <property type="entry name" value="ENOYL-COA HYDRATASE, MITOCHONDRIAL"/>
    <property type="match status" value="1"/>
</dbReference>
<dbReference type="AlphaFoldDB" id="A0A1Y5FE10"/>
<evidence type="ECO:0008006" key="3">
    <source>
        <dbReference type="Google" id="ProtNLM"/>
    </source>
</evidence>
<dbReference type="CDD" id="cd06558">
    <property type="entry name" value="crotonase-like"/>
    <property type="match status" value="1"/>
</dbReference>
<protein>
    <recommendedName>
        <fullName evidence="3">Enoyl-CoA hydratase</fullName>
    </recommendedName>
</protein>
<comment type="caution">
    <text evidence="1">The sequence shown here is derived from an EMBL/GenBank/DDBJ whole genome shotgun (WGS) entry which is preliminary data.</text>
</comment>
<reference evidence="2" key="1">
    <citation type="journal article" date="2017" name="Proc. Natl. Acad. Sci. U.S.A.">
        <title>Simulation of Deepwater Horizon oil plume reveals substrate specialization within a complex community of hydrocarbon-degraders.</title>
        <authorList>
            <person name="Hu P."/>
            <person name="Dubinsky E.A."/>
            <person name="Probst A.J."/>
            <person name="Wang J."/>
            <person name="Sieber C.M.K."/>
            <person name="Tom L.M."/>
            <person name="Gardinali P."/>
            <person name="Banfield J.F."/>
            <person name="Atlas R.M."/>
            <person name="Andersen G.L."/>
        </authorList>
    </citation>
    <scope>NUCLEOTIDE SEQUENCE [LARGE SCALE GENOMIC DNA]</scope>
</reference>
<dbReference type="PANTHER" id="PTHR11941">
    <property type="entry name" value="ENOYL-COA HYDRATASE-RELATED"/>
    <property type="match status" value="1"/>
</dbReference>
<dbReference type="InterPro" id="IPR029045">
    <property type="entry name" value="ClpP/crotonase-like_dom_sf"/>
</dbReference>
<dbReference type="Pfam" id="PF00378">
    <property type="entry name" value="ECH_1"/>
    <property type="match status" value="1"/>
</dbReference>
<dbReference type="InterPro" id="IPR001753">
    <property type="entry name" value="Enoyl-CoA_hydra/iso"/>
</dbReference>
<evidence type="ECO:0000313" key="1">
    <source>
        <dbReference type="EMBL" id="OUR97209.1"/>
    </source>
</evidence>
<gene>
    <name evidence="1" type="ORF">A9Q84_12855</name>
</gene>
<name>A0A1Y5FE10_9BACT</name>
<dbReference type="Proteomes" id="UP000196531">
    <property type="component" value="Unassembled WGS sequence"/>
</dbReference>
<organism evidence="1 2">
    <name type="scientific">Halobacteriovorax marinus</name>
    <dbReference type="NCBI Taxonomy" id="97084"/>
    <lineage>
        <taxon>Bacteria</taxon>
        <taxon>Pseudomonadati</taxon>
        <taxon>Bdellovibrionota</taxon>
        <taxon>Bacteriovoracia</taxon>
        <taxon>Bacteriovoracales</taxon>
        <taxon>Halobacteriovoraceae</taxon>
        <taxon>Halobacteriovorax</taxon>
    </lineage>
</organism>
<dbReference type="Gene3D" id="3.90.226.10">
    <property type="entry name" value="2-enoyl-CoA Hydratase, Chain A, domain 1"/>
    <property type="match status" value="1"/>
</dbReference>
<evidence type="ECO:0000313" key="2">
    <source>
        <dbReference type="Proteomes" id="UP000196531"/>
    </source>
</evidence>
<sequence length="275" mass="31252">MSLFNYNTLSVSLSKETRSIVVELNRPEIQNAINTEMIFELETLFTWVSTHIEIKTILFTGRGDYFCKGLDDEEFSTWSDEKKQKNFEKLQKLVYSMFYLPQTIIVDLKNGAKGLGLELAMGADIRIANHEAEMHFNHLQKGIVPSCGGIGFTSALFSNGAVRQWLLASKKLNATELLNNNIILESYKEESTASSYLQTISNQPDIPRIQAKRSLLEPIMEKLDKTLEWEKTFSLAGMCTNDWREIAKFGSEAQCTTAKELSSKLKVEREQQLSN</sequence>
<dbReference type="GO" id="GO:0006635">
    <property type="term" value="P:fatty acid beta-oxidation"/>
    <property type="evidence" value="ECO:0007669"/>
    <property type="project" value="TreeGrafter"/>
</dbReference>
<accession>A0A1Y5FE10</accession>
<proteinExistence type="predicted"/>
<dbReference type="EMBL" id="MAAO01000006">
    <property type="protein sequence ID" value="OUR97209.1"/>
    <property type="molecule type" value="Genomic_DNA"/>
</dbReference>